<gene>
    <name evidence="1" type="ORF">Cni_G07066</name>
</gene>
<name>A0AAQ3Q4K7_9LILI</name>
<evidence type="ECO:0000313" key="1">
    <source>
        <dbReference type="EMBL" id="WOK98355.1"/>
    </source>
</evidence>
<dbReference type="Proteomes" id="UP001327560">
    <property type="component" value="Chromosome 2"/>
</dbReference>
<organism evidence="1 2">
    <name type="scientific">Canna indica</name>
    <name type="common">Indian-shot</name>
    <dbReference type="NCBI Taxonomy" id="4628"/>
    <lineage>
        <taxon>Eukaryota</taxon>
        <taxon>Viridiplantae</taxon>
        <taxon>Streptophyta</taxon>
        <taxon>Embryophyta</taxon>
        <taxon>Tracheophyta</taxon>
        <taxon>Spermatophyta</taxon>
        <taxon>Magnoliopsida</taxon>
        <taxon>Liliopsida</taxon>
        <taxon>Zingiberales</taxon>
        <taxon>Cannaceae</taxon>
        <taxon>Canna</taxon>
    </lineage>
</organism>
<dbReference type="AlphaFoldDB" id="A0AAQ3Q4K7"/>
<reference evidence="1 2" key="1">
    <citation type="submission" date="2023-10" db="EMBL/GenBank/DDBJ databases">
        <title>Chromosome-scale genome assembly provides insights into flower coloration mechanisms of Canna indica.</title>
        <authorList>
            <person name="Li C."/>
        </authorList>
    </citation>
    <scope>NUCLEOTIDE SEQUENCE [LARGE SCALE GENOMIC DNA]</scope>
    <source>
        <tissue evidence="1">Flower</tissue>
    </source>
</reference>
<keyword evidence="2" id="KW-1185">Reference proteome</keyword>
<dbReference type="EMBL" id="CP136891">
    <property type="protein sequence ID" value="WOK98355.1"/>
    <property type="molecule type" value="Genomic_DNA"/>
</dbReference>
<proteinExistence type="predicted"/>
<sequence>MADQCGPSLKQSLLADDFYSTAEVRAWKPLRRTLRDWDHLKRKSWKHRRSLLEDKILELSSIIDSGSGSSAEIDILKSTKVNLDKLYNDDDIYWRQQAKKRWIKDGDSNTRYFQQYASMRRKFN</sequence>
<accession>A0AAQ3Q4K7</accession>
<evidence type="ECO:0000313" key="2">
    <source>
        <dbReference type="Proteomes" id="UP001327560"/>
    </source>
</evidence>
<protein>
    <submittedName>
        <fullName evidence="1">Uncharacterized protein</fullName>
    </submittedName>
</protein>